<reference evidence="1 2" key="1">
    <citation type="journal article" date="2016" name="Biochim. Biophys. Acta">
        <title>Characterization of red-shifted phycobilisomes isolated from the chlorophyll f-containing cyanobacterium Halomicronema hongdechloris.</title>
        <authorList>
            <person name="Li Y."/>
            <person name="Lin Y."/>
            <person name="Garvey C.J."/>
            <person name="Birch D."/>
            <person name="Corkery R.W."/>
            <person name="Loughlin P.C."/>
            <person name="Scheer H."/>
            <person name="Willows R.D."/>
            <person name="Chen M."/>
        </authorList>
    </citation>
    <scope>NUCLEOTIDE SEQUENCE [LARGE SCALE GENOMIC DNA]</scope>
    <source>
        <strain evidence="1 2">C2206</strain>
    </source>
</reference>
<dbReference type="AlphaFoldDB" id="A0A1Z3HL65"/>
<accession>A0A1Z3HL65</accession>
<sequence>MLPFYFVITAGIYLLDQQDDIYQGRLPELQQDAQISREAAQRNELVEDTTAMTLIRENLRSR</sequence>
<dbReference type="KEGG" id="hhg:XM38_020000"/>
<keyword evidence="2" id="KW-1185">Reference proteome</keyword>
<dbReference type="Proteomes" id="UP000191901">
    <property type="component" value="Chromosome"/>
</dbReference>
<dbReference type="EMBL" id="CP021983">
    <property type="protein sequence ID" value="ASC71051.1"/>
    <property type="molecule type" value="Genomic_DNA"/>
</dbReference>
<evidence type="ECO:0000313" key="1">
    <source>
        <dbReference type="EMBL" id="ASC71051.1"/>
    </source>
</evidence>
<name>A0A1Z3HL65_9CYAN</name>
<evidence type="ECO:0000313" key="2">
    <source>
        <dbReference type="Proteomes" id="UP000191901"/>
    </source>
</evidence>
<proteinExistence type="predicted"/>
<organism evidence="1 2">
    <name type="scientific">Halomicronema hongdechloris C2206</name>
    <dbReference type="NCBI Taxonomy" id="1641165"/>
    <lineage>
        <taxon>Bacteria</taxon>
        <taxon>Bacillati</taxon>
        <taxon>Cyanobacteriota</taxon>
        <taxon>Cyanophyceae</taxon>
        <taxon>Nodosilineales</taxon>
        <taxon>Nodosilineaceae</taxon>
        <taxon>Halomicronema</taxon>
    </lineage>
</organism>
<dbReference type="RefSeq" id="WP_225889270.1">
    <property type="nucleotide sequence ID" value="NZ_CP021983.2"/>
</dbReference>
<gene>
    <name evidence="1" type="ORF">XM38_020000</name>
</gene>
<protein>
    <submittedName>
        <fullName evidence="1">Uncharacterized protein</fullName>
    </submittedName>
</protein>